<dbReference type="Proteomes" id="UP000248688">
    <property type="component" value="Chromosome"/>
</dbReference>
<dbReference type="EMBL" id="CP030041">
    <property type="protein sequence ID" value="AWW31094.1"/>
    <property type="molecule type" value="Genomic_DNA"/>
</dbReference>
<name>A0A2Z4IJF7_9BACT</name>
<protein>
    <submittedName>
        <fullName evidence="3">Efflux RND transporter periplasmic adaptor subunit</fullName>
    </submittedName>
</protein>
<dbReference type="SUPFAM" id="SSF111369">
    <property type="entry name" value="HlyD-like secretion proteins"/>
    <property type="match status" value="1"/>
</dbReference>
<dbReference type="KEGG" id="est:DN752_13700"/>
<evidence type="ECO:0000256" key="1">
    <source>
        <dbReference type="ARBA" id="ARBA00009477"/>
    </source>
</evidence>
<dbReference type="RefSeq" id="WP_112784471.1">
    <property type="nucleotide sequence ID" value="NZ_CP030041.1"/>
</dbReference>
<dbReference type="NCBIfam" id="TIGR01730">
    <property type="entry name" value="RND_mfp"/>
    <property type="match status" value="1"/>
</dbReference>
<dbReference type="GO" id="GO:1990281">
    <property type="term" value="C:efflux pump complex"/>
    <property type="evidence" value="ECO:0007669"/>
    <property type="project" value="TreeGrafter"/>
</dbReference>
<evidence type="ECO:0000313" key="4">
    <source>
        <dbReference type="Proteomes" id="UP000248688"/>
    </source>
</evidence>
<organism evidence="3 4">
    <name type="scientific">Echinicola strongylocentroti</name>
    <dbReference type="NCBI Taxonomy" id="1795355"/>
    <lineage>
        <taxon>Bacteria</taxon>
        <taxon>Pseudomonadati</taxon>
        <taxon>Bacteroidota</taxon>
        <taxon>Cytophagia</taxon>
        <taxon>Cytophagales</taxon>
        <taxon>Cyclobacteriaceae</taxon>
        <taxon>Echinicola</taxon>
    </lineage>
</organism>
<dbReference type="InterPro" id="IPR006143">
    <property type="entry name" value="RND_pump_MFP"/>
</dbReference>
<dbReference type="Gene3D" id="2.40.30.170">
    <property type="match status" value="1"/>
</dbReference>
<accession>A0A2Z4IJF7</accession>
<dbReference type="PANTHER" id="PTHR30469:SF15">
    <property type="entry name" value="HLYD FAMILY OF SECRETION PROTEINS"/>
    <property type="match status" value="1"/>
</dbReference>
<sequence>MKKLITPLIIVAIAAAIGFTLFKNKQEMEVKAEEAMKTSESIPVRTETIKKTAHKISFTANGTFEPSQELTLKSEANGKVLKIYKEKGDYVRMGDVIAKLDDELIQSELAISEVKLSQNQKDLGRYENLAGTEAITEKQLEEIRNATKMAESQVKMNKKRLANTVITAPISGFINEDYIEIGTLMNPGMNVVDIVNVKPLKLAVKVSELEIARVSVGDTVDVKVGVLPEKDFTGVVSFTSNKGDASLRYEVEIALKAETDQIKPGMFAYASFAYPAEEAILIDRKALVNGVKNPEVFVVEDGKAVLKKIKLAQVGENKLVLLDGLQQGEKMVTSGLINLKDGTAVSEL</sequence>
<evidence type="ECO:0000313" key="3">
    <source>
        <dbReference type="EMBL" id="AWW31094.1"/>
    </source>
</evidence>
<dbReference type="InterPro" id="IPR058792">
    <property type="entry name" value="Beta-barrel_RND_2"/>
</dbReference>
<dbReference type="OrthoDB" id="9784685at2"/>
<dbReference type="AlphaFoldDB" id="A0A2Z4IJF7"/>
<comment type="similarity">
    <text evidence="1">Belongs to the membrane fusion protein (MFP) (TC 8.A.1) family.</text>
</comment>
<reference evidence="3 4" key="1">
    <citation type="submission" date="2018-06" db="EMBL/GenBank/DDBJ databases">
        <title>Echinicola strongylocentroti sp. nov., isolated from a sea urchin Strongylocentrotus intermedius.</title>
        <authorList>
            <person name="Bae S.S."/>
        </authorList>
    </citation>
    <scope>NUCLEOTIDE SEQUENCE [LARGE SCALE GENOMIC DNA]</scope>
    <source>
        <strain evidence="3 4">MEBiC08714</strain>
    </source>
</reference>
<dbReference type="GO" id="GO:0015562">
    <property type="term" value="F:efflux transmembrane transporter activity"/>
    <property type="evidence" value="ECO:0007669"/>
    <property type="project" value="TreeGrafter"/>
</dbReference>
<proteinExistence type="inferred from homology"/>
<gene>
    <name evidence="3" type="ORF">DN752_13700</name>
</gene>
<dbReference type="Gene3D" id="1.10.287.470">
    <property type="entry name" value="Helix hairpin bin"/>
    <property type="match status" value="1"/>
</dbReference>
<feature type="domain" description="CusB-like beta-barrel" evidence="2">
    <location>
        <begin position="202"/>
        <end position="273"/>
    </location>
</feature>
<dbReference type="Pfam" id="PF25954">
    <property type="entry name" value="Beta-barrel_RND_2"/>
    <property type="match status" value="1"/>
</dbReference>
<dbReference type="Gene3D" id="2.40.420.20">
    <property type="match status" value="1"/>
</dbReference>
<evidence type="ECO:0000259" key="2">
    <source>
        <dbReference type="Pfam" id="PF25954"/>
    </source>
</evidence>
<dbReference type="PANTHER" id="PTHR30469">
    <property type="entry name" value="MULTIDRUG RESISTANCE PROTEIN MDTA"/>
    <property type="match status" value="1"/>
</dbReference>
<dbReference type="Gene3D" id="2.40.50.100">
    <property type="match status" value="1"/>
</dbReference>
<keyword evidence="4" id="KW-1185">Reference proteome</keyword>